<dbReference type="RefSeq" id="XP_033166492.1">
    <property type="nucleotide sequence ID" value="XM_033310601.1"/>
</dbReference>
<proteinExistence type="predicted"/>
<dbReference type="GeneID" id="117145085"/>
<feature type="signal peptide" evidence="1">
    <location>
        <begin position="1"/>
        <end position="20"/>
    </location>
</feature>
<accession>A0A6P8KF20</accession>
<feature type="chain" id="PRO_5027694866" evidence="1">
    <location>
        <begin position="21"/>
        <end position="57"/>
    </location>
</feature>
<reference evidence="3" key="1">
    <citation type="submission" date="2025-08" db="UniProtKB">
        <authorList>
            <consortium name="RefSeq"/>
        </authorList>
    </citation>
    <scope>IDENTIFICATION</scope>
    <source>
        <strain evidence="3">Mau12</strain>
        <tissue evidence="3">Whole Body</tissue>
    </source>
</reference>
<dbReference type="Proteomes" id="UP000515162">
    <property type="component" value="Chromosome 3R"/>
</dbReference>
<sequence>MRLAIICAVILAICAIVASGQKGRWKGYKDEERGKRRYWKKVSNAESIVGNEINRNA</sequence>
<dbReference type="AlphaFoldDB" id="A0A6P8KF20"/>
<name>A0A6P8KF20_DROMA</name>
<evidence type="ECO:0000313" key="3">
    <source>
        <dbReference type="RefSeq" id="XP_033166492.1"/>
    </source>
</evidence>
<keyword evidence="2" id="KW-1185">Reference proteome</keyword>
<evidence type="ECO:0000313" key="2">
    <source>
        <dbReference type="Proteomes" id="UP000515162"/>
    </source>
</evidence>
<protein>
    <submittedName>
        <fullName evidence="3">Uncharacterized protein LOC117145085</fullName>
    </submittedName>
</protein>
<keyword evidence="1" id="KW-0732">Signal</keyword>
<gene>
    <name evidence="3" type="primary">LOC117145085</name>
</gene>
<evidence type="ECO:0000256" key="1">
    <source>
        <dbReference type="SAM" id="SignalP"/>
    </source>
</evidence>
<organism evidence="2 3">
    <name type="scientific">Drosophila mauritiana</name>
    <name type="common">Fruit fly</name>
    <dbReference type="NCBI Taxonomy" id="7226"/>
    <lineage>
        <taxon>Eukaryota</taxon>
        <taxon>Metazoa</taxon>
        <taxon>Ecdysozoa</taxon>
        <taxon>Arthropoda</taxon>
        <taxon>Hexapoda</taxon>
        <taxon>Insecta</taxon>
        <taxon>Pterygota</taxon>
        <taxon>Neoptera</taxon>
        <taxon>Endopterygota</taxon>
        <taxon>Diptera</taxon>
        <taxon>Brachycera</taxon>
        <taxon>Muscomorpha</taxon>
        <taxon>Ephydroidea</taxon>
        <taxon>Drosophilidae</taxon>
        <taxon>Drosophila</taxon>
        <taxon>Sophophora</taxon>
    </lineage>
</organism>